<keyword evidence="1" id="KW-1133">Transmembrane helix</keyword>
<feature type="transmembrane region" description="Helical" evidence="1">
    <location>
        <begin position="177"/>
        <end position="199"/>
    </location>
</feature>
<gene>
    <name evidence="2" type="ORF">CBRE1094_LOCUS8613</name>
</gene>
<protein>
    <submittedName>
        <fullName evidence="2">Uncharacterized protein</fullName>
    </submittedName>
</protein>
<keyword evidence="1" id="KW-0812">Transmembrane</keyword>
<name>A0A7S2CGL6_9EUKA</name>
<keyword evidence="1" id="KW-0472">Membrane</keyword>
<evidence type="ECO:0000313" key="2">
    <source>
        <dbReference type="EMBL" id="CAD9424675.1"/>
    </source>
</evidence>
<evidence type="ECO:0000256" key="1">
    <source>
        <dbReference type="SAM" id="Phobius"/>
    </source>
</evidence>
<reference evidence="2" key="1">
    <citation type="submission" date="2021-01" db="EMBL/GenBank/DDBJ databases">
        <authorList>
            <person name="Corre E."/>
            <person name="Pelletier E."/>
            <person name="Niang G."/>
            <person name="Scheremetjew M."/>
            <person name="Finn R."/>
            <person name="Kale V."/>
            <person name="Holt S."/>
            <person name="Cochrane G."/>
            <person name="Meng A."/>
            <person name="Brown T."/>
            <person name="Cohen L."/>
        </authorList>
    </citation>
    <scope>NUCLEOTIDE SEQUENCE</scope>
    <source>
        <strain evidence="2">UTEX LB 985</strain>
    </source>
</reference>
<accession>A0A7S2CGL6</accession>
<sequence>MIIANSHRALAQVDAKFLKSEWFFKTASATDIEYLYLLGETFAATANDTSVIHLTEQLPLTTEGFVSTLGATSIYHSLMFLFEVGNFFSSMDNTEWSLTDVMNRTGLLAVLSASNVTVGEIEVANATGVGVSGRSEFVAAYRNPGGVGSDAASGSDAAAAAFAPTNSTAPVASTARVAAIVGGTIAGVCFVLTAIATVIKVIKMKNKKRVVTVETRARVAPPRTTHPTKTCSSS</sequence>
<proteinExistence type="predicted"/>
<dbReference type="AlphaFoldDB" id="A0A7S2CGL6"/>
<organism evidence="2">
    <name type="scientific">Haptolina brevifila</name>
    <dbReference type="NCBI Taxonomy" id="156173"/>
    <lineage>
        <taxon>Eukaryota</taxon>
        <taxon>Haptista</taxon>
        <taxon>Haptophyta</taxon>
        <taxon>Prymnesiophyceae</taxon>
        <taxon>Prymnesiales</taxon>
        <taxon>Prymnesiaceae</taxon>
        <taxon>Haptolina</taxon>
    </lineage>
</organism>
<dbReference type="EMBL" id="HBGU01016009">
    <property type="protein sequence ID" value="CAD9424675.1"/>
    <property type="molecule type" value="Transcribed_RNA"/>
</dbReference>